<protein>
    <submittedName>
        <fullName evidence="2">Uncharacterized protein</fullName>
    </submittedName>
</protein>
<dbReference type="EMBL" id="OZ034822">
    <property type="protein sequence ID" value="CAL1414749.1"/>
    <property type="molecule type" value="Genomic_DNA"/>
</dbReference>
<feature type="compositionally biased region" description="Polar residues" evidence="1">
    <location>
        <begin position="23"/>
        <end position="34"/>
    </location>
</feature>
<organism evidence="2 3">
    <name type="scientific">Linum trigynum</name>
    <dbReference type="NCBI Taxonomy" id="586398"/>
    <lineage>
        <taxon>Eukaryota</taxon>
        <taxon>Viridiplantae</taxon>
        <taxon>Streptophyta</taxon>
        <taxon>Embryophyta</taxon>
        <taxon>Tracheophyta</taxon>
        <taxon>Spermatophyta</taxon>
        <taxon>Magnoliopsida</taxon>
        <taxon>eudicotyledons</taxon>
        <taxon>Gunneridae</taxon>
        <taxon>Pentapetalae</taxon>
        <taxon>rosids</taxon>
        <taxon>fabids</taxon>
        <taxon>Malpighiales</taxon>
        <taxon>Linaceae</taxon>
        <taxon>Linum</taxon>
    </lineage>
</organism>
<evidence type="ECO:0000313" key="3">
    <source>
        <dbReference type="Proteomes" id="UP001497516"/>
    </source>
</evidence>
<gene>
    <name evidence="2" type="ORF">LTRI10_LOCUS53889</name>
</gene>
<proteinExistence type="predicted"/>
<feature type="compositionally biased region" description="Basic residues" evidence="1">
    <location>
        <begin position="10"/>
        <end position="21"/>
    </location>
</feature>
<feature type="region of interest" description="Disordered" evidence="1">
    <location>
        <begin position="1"/>
        <end position="34"/>
    </location>
</feature>
<accession>A0AAV2GVK6</accession>
<dbReference type="Proteomes" id="UP001497516">
    <property type="component" value="Chromosome 9"/>
</dbReference>
<keyword evidence="3" id="KW-1185">Reference proteome</keyword>
<reference evidence="2 3" key="1">
    <citation type="submission" date="2024-04" db="EMBL/GenBank/DDBJ databases">
        <authorList>
            <person name="Fracassetti M."/>
        </authorList>
    </citation>
    <scope>NUCLEOTIDE SEQUENCE [LARGE SCALE GENOMIC DNA]</scope>
</reference>
<dbReference type="AlphaFoldDB" id="A0AAV2GVK6"/>
<evidence type="ECO:0000256" key="1">
    <source>
        <dbReference type="SAM" id="MobiDB-lite"/>
    </source>
</evidence>
<sequence>MWAPETQNHERKKPKIPKPNRRAQQFNHTTTAHGTISKRCRLVLIPSPHWALVHESDKDQEEETESK</sequence>
<name>A0AAV2GVK6_9ROSI</name>
<evidence type="ECO:0000313" key="2">
    <source>
        <dbReference type="EMBL" id="CAL1414749.1"/>
    </source>
</evidence>